<feature type="domain" description="G" evidence="1">
    <location>
        <begin position="174"/>
        <end position="279"/>
    </location>
</feature>
<dbReference type="InterPro" id="IPR027266">
    <property type="entry name" value="TrmE/GcvT-like"/>
</dbReference>
<dbReference type="PANTHER" id="PTHR42714:SF2">
    <property type="entry name" value="TRNA MODIFICATION GTPASE GTPBP3, MITOCHONDRIAL"/>
    <property type="match status" value="1"/>
</dbReference>
<dbReference type="Proteomes" id="UP001575105">
    <property type="component" value="Unassembled WGS sequence"/>
</dbReference>
<accession>A0ABV4U4M5</accession>
<dbReference type="SUPFAM" id="SSF103025">
    <property type="entry name" value="Folate-binding domain"/>
    <property type="match status" value="1"/>
</dbReference>
<reference evidence="2 3" key="1">
    <citation type="submission" date="2024-08" db="EMBL/GenBank/DDBJ databases">
        <title>Whole-genome sequencing of halo(alkali)philic microorganisms from hypersaline lakes.</title>
        <authorList>
            <person name="Sorokin D.Y."/>
            <person name="Merkel A.Y."/>
            <person name="Messina E."/>
            <person name="Yakimov M."/>
        </authorList>
    </citation>
    <scope>NUCLEOTIDE SEQUENCE [LARGE SCALE GENOMIC DNA]</scope>
    <source>
        <strain evidence="2 3">AB-hyl4</strain>
    </source>
</reference>
<dbReference type="InterPro" id="IPR006073">
    <property type="entry name" value="GTP-bd"/>
</dbReference>
<dbReference type="PANTHER" id="PTHR42714">
    <property type="entry name" value="TRNA MODIFICATION GTPASE GTPBP3"/>
    <property type="match status" value="1"/>
</dbReference>
<dbReference type="RefSeq" id="WP_425344628.1">
    <property type="nucleotide sequence ID" value="NZ_JBGUBD010000003.1"/>
</dbReference>
<dbReference type="InterPro" id="IPR005225">
    <property type="entry name" value="Small_GTP-bd"/>
</dbReference>
<dbReference type="SUPFAM" id="SSF52540">
    <property type="entry name" value="P-loop containing nucleoside triphosphate hydrolases"/>
    <property type="match status" value="1"/>
</dbReference>
<comment type="caution">
    <text evidence="2">The sequence shown here is derived from an EMBL/GenBank/DDBJ whole genome shotgun (WGS) entry which is preliminary data.</text>
</comment>
<dbReference type="PRINTS" id="PR00326">
    <property type="entry name" value="GTP1OBG"/>
</dbReference>
<name>A0ABV4U4M5_9BACT</name>
<keyword evidence="3" id="KW-1185">Reference proteome</keyword>
<evidence type="ECO:0000313" key="2">
    <source>
        <dbReference type="EMBL" id="MFA9477701.1"/>
    </source>
</evidence>
<evidence type="ECO:0000313" key="3">
    <source>
        <dbReference type="Proteomes" id="UP001575105"/>
    </source>
</evidence>
<proteinExistence type="predicted"/>
<sequence>MSTTTKTIGDVTVTLTTANQPGAVGIIQLHGEQAVALLRRLTGQSDWQAGRVRLVRFEQIDEGLAVCLADDWAQLMPHGGVRVVEQLIARLVAMGARYEAEPDARALYPEAACDVEAAALAMMARAASPAAVELLLMQPRLWRRWQDMLGDDRESAAAILKRSDVLDRLVDPPTVVVVGRPNVGKSTLTNRLAGRAMSVVADLPGTTRDWVAGVVEIGFEFRVSSFELRQNEPTRNSFVAVRWFDTPGLRSSADEVEQSAIGLAWNVVRDADVLVAMREVDGDWPGGEELPREPDVWVVNKVDQEGAEGAVDRGVGAARLKPRCLDEDREEAGDVVRISAETGDGVSALERRVVEVLGLGGLAVDGPWAFTPALREQLEQG</sequence>
<dbReference type="Pfam" id="PF01926">
    <property type="entry name" value="MMR_HSR1"/>
    <property type="match status" value="1"/>
</dbReference>
<evidence type="ECO:0000259" key="1">
    <source>
        <dbReference type="Pfam" id="PF01926"/>
    </source>
</evidence>
<gene>
    <name evidence="2" type="ORF">ACERK3_05265</name>
</gene>
<dbReference type="InterPro" id="IPR027417">
    <property type="entry name" value="P-loop_NTPase"/>
</dbReference>
<dbReference type="NCBIfam" id="TIGR00231">
    <property type="entry name" value="small_GTP"/>
    <property type="match status" value="1"/>
</dbReference>
<dbReference type="Gene3D" id="3.30.1360.120">
    <property type="entry name" value="Probable tRNA modification gtpase trme, domain 1"/>
    <property type="match status" value="1"/>
</dbReference>
<organism evidence="2 3">
    <name type="scientific">Natronomicrosphaera hydrolytica</name>
    <dbReference type="NCBI Taxonomy" id="3242702"/>
    <lineage>
        <taxon>Bacteria</taxon>
        <taxon>Pseudomonadati</taxon>
        <taxon>Planctomycetota</taxon>
        <taxon>Phycisphaerae</taxon>
        <taxon>Phycisphaerales</taxon>
        <taxon>Phycisphaeraceae</taxon>
        <taxon>Natronomicrosphaera</taxon>
    </lineage>
</organism>
<dbReference type="EMBL" id="JBGUBD010000003">
    <property type="protein sequence ID" value="MFA9477701.1"/>
    <property type="molecule type" value="Genomic_DNA"/>
</dbReference>
<dbReference type="Gene3D" id="3.40.50.300">
    <property type="entry name" value="P-loop containing nucleotide triphosphate hydrolases"/>
    <property type="match status" value="1"/>
</dbReference>
<protein>
    <submittedName>
        <fullName evidence="2">GTPase</fullName>
    </submittedName>
</protein>